<dbReference type="GO" id="GO:0004527">
    <property type="term" value="F:exonuclease activity"/>
    <property type="evidence" value="ECO:0007669"/>
    <property type="project" value="UniProtKB-KW"/>
</dbReference>
<dbReference type="PANTHER" id="PTHR12801:SF82">
    <property type="entry name" value="RNA EXONUCLEASE 5"/>
    <property type="match status" value="1"/>
</dbReference>
<feature type="compositionally biased region" description="Basic and acidic residues" evidence="7">
    <location>
        <begin position="566"/>
        <end position="584"/>
    </location>
</feature>
<keyword evidence="9" id="KW-1185">Reference proteome</keyword>
<evidence type="ECO:0000256" key="3">
    <source>
        <dbReference type="ARBA" id="ARBA00022722"/>
    </source>
</evidence>
<keyword evidence="5" id="KW-0269">Exonuclease</keyword>
<feature type="region of interest" description="Disordered" evidence="7">
    <location>
        <begin position="791"/>
        <end position="814"/>
    </location>
</feature>
<dbReference type="Pfam" id="PF00929">
    <property type="entry name" value="RNase_T"/>
    <property type="match status" value="1"/>
</dbReference>
<keyword evidence="4" id="KW-0378">Hydrolase</keyword>
<dbReference type="Proteomes" id="UP000887572">
    <property type="component" value="Unplaced"/>
</dbReference>
<evidence type="ECO:0000313" key="10">
    <source>
        <dbReference type="WBParaSite" id="Gr19_v10_g12813.t1"/>
    </source>
</evidence>
<comment type="similarity">
    <text evidence="2">Belongs to the REXO1/REXO3 family.</text>
</comment>
<keyword evidence="6" id="KW-0539">Nucleus</keyword>
<dbReference type="SMART" id="SM00479">
    <property type="entry name" value="EXOIII"/>
    <property type="match status" value="1"/>
</dbReference>
<evidence type="ECO:0000256" key="2">
    <source>
        <dbReference type="ARBA" id="ARBA00006357"/>
    </source>
</evidence>
<evidence type="ECO:0000259" key="8">
    <source>
        <dbReference type="SMART" id="SM00479"/>
    </source>
</evidence>
<keyword evidence="3" id="KW-0540">Nuclease</keyword>
<evidence type="ECO:0000256" key="1">
    <source>
        <dbReference type="ARBA" id="ARBA00004123"/>
    </source>
</evidence>
<dbReference type="WBParaSite" id="Gr19_v10_g12813.t1">
    <property type="protein sequence ID" value="Gr19_v10_g12813.t1"/>
    <property type="gene ID" value="Gr19_v10_g12813"/>
</dbReference>
<dbReference type="InterPro" id="IPR013520">
    <property type="entry name" value="Ribonucl_H"/>
</dbReference>
<feature type="region of interest" description="Disordered" evidence="7">
    <location>
        <begin position="513"/>
        <end position="660"/>
    </location>
</feature>
<dbReference type="GO" id="GO:0010629">
    <property type="term" value="P:negative regulation of gene expression"/>
    <property type="evidence" value="ECO:0007669"/>
    <property type="project" value="UniProtKB-ARBA"/>
</dbReference>
<dbReference type="GO" id="GO:0005634">
    <property type="term" value="C:nucleus"/>
    <property type="evidence" value="ECO:0007669"/>
    <property type="project" value="UniProtKB-SubCell"/>
</dbReference>
<evidence type="ECO:0000256" key="6">
    <source>
        <dbReference type="ARBA" id="ARBA00023242"/>
    </source>
</evidence>
<reference evidence="10" key="1">
    <citation type="submission" date="2022-11" db="UniProtKB">
        <authorList>
            <consortium name="WormBaseParasite"/>
        </authorList>
    </citation>
    <scope>IDENTIFICATION</scope>
</reference>
<feature type="compositionally biased region" description="Basic and acidic residues" evidence="7">
    <location>
        <begin position="592"/>
        <end position="631"/>
    </location>
</feature>
<dbReference type="PANTHER" id="PTHR12801">
    <property type="entry name" value="RNA EXONUCLEASE REXO1 / RECO3 FAMILY MEMBER-RELATED"/>
    <property type="match status" value="1"/>
</dbReference>
<dbReference type="InterPro" id="IPR034922">
    <property type="entry name" value="REX1-like_exo"/>
</dbReference>
<dbReference type="GO" id="GO:0003676">
    <property type="term" value="F:nucleic acid binding"/>
    <property type="evidence" value="ECO:0007669"/>
    <property type="project" value="InterPro"/>
</dbReference>
<feature type="compositionally biased region" description="Polar residues" evidence="7">
    <location>
        <begin position="798"/>
        <end position="808"/>
    </location>
</feature>
<dbReference type="InterPro" id="IPR012337">
    <property type="entry name" value="RNaseH-like_sf"/>
</dbReference>
<dbReference type="Gene3D" id="3.30.420.10">
    <property type="entry name" value="Ribonuclease H-like superfamily/Ribonuclease H"/>
    <property type="match status" value="1"/>
</dbReference>
<dbReference type="SUPFAM" id="SSF53098">
    <property type="entry name" value="Ribonuclease H-like"/>
    <property type="match status" value="1"/>
</dbReference>
<dbReference type="FunFam" id="3.30.420.10:FF:000031">
    <property type="entry name" value="RNA exonuclease 1"/>
    <property type="match status" value="1"/>
</dbReference>
<name>A0A914H1K2_GLORO</name>
<evidence type="ECO:0000256" key="4">
    <source>
        <dbReference type="ARBA" id="ARBA00022801"/>
    </source>
</evidence>
<proteinExistence type="inferred from homology"/>
<comment type="subcellular location">
    <subcellularLocation>
        <location evidence="1">Nucleus</location>
    </subcellularLocation>
</comment>
<dbReference type="InterPro" id="IPR036397">
    <property type="entry name" value="RNaseH_sf"/>
</dbReference>
<evidence type="ECO:0000256" key="7">
    <source>
        <dbReference type="SAM" id="MobiDB-lite"/>
    </source>
</evidence>
<organism evidence="9 10">
    <name type="scientific">Globodera rostochiensis</name>
    <name type="common">Golden nematode worm</name>
    <name type="synonym">Heterodera rostochiensis</name>
    <dbReference type="NCBI Taxonomy" id="31243"/>
    <lineage>
        <taxon>Eukaryota</taxon>
        <taxon>Metazoa</taxon>
        <taxon>Ecdysozoa</taxon>
        <taxon>Nematoda</taxon>
        <taxon>Chromadorea</taxon>
        <taxon>Rhabditida</taxon>
        <taxon>Tylenchina</taxon>
        <taxon>Tylenchomorpha</taxon>
        <taxon>Tylenchoidea</taxon>
        <taxon>Heteroderidae</taxon>
        <taxon>Heteroderinae</taxon>
        <taxon>Globodera</taxon>
    </lineage>
</organism>
<evidence type="ECO:0000256" key="5">
    <source>
        <dbReference type="ARBA" id="ARBA00022839"/>
    </source>
</evidence>
<dbReference type="CDD" id="cd06145">
    <property type="entry name" value="REX1_like"/>
    <property type="match status" value="1"/>
</dbReference>
<feature type="domain" description="Exonuclease" evidence="8">
    <location>
        <begin position="328"/>
        <end position="488"/>
    </location>
</feature>
<evidence type="ECO:0000313" key="9">
    <source>
        <dbReference type="Proteomes" id="UP000887572"/>
    </source>
</evidence>
<accession>A0A914H1K2</accession>
<protein>
    <submittedName>
        <fullName evidence="10">Exonuclease domain-containing protein</fullName>
    </submittedName>
</protein>
<sequence length="814" mass="90919">MAQKRKEFRAMNRIRKRCAELDLLLNTDGRGEDDDKMGAKRAKGTAAIAKECEASADGLGLAPTTSSSSVSVIARSTATVKIGDDADDDIADVIEKARKLSKELHQLPTTSSTATVKIGDDGDADVIEKARKLSKELRQQRPKSGGVKFESKLQLHKLNGKTLGEREMAAFLHRHMLGSLNTPNRAGANWLRFEGGRKPLQIVLIRVECADPKMLHTNENAKFIDEYFGLKWLRLHQSVRDRQKFWRAISTTTHSLRELLIRKIKDSGDPLLSMRVSERKAQLLMSLADMTLARYPFPTSAFDENTHSSDPKIRASRPNYRRVNERSPIFVIDCEMCLTTAQRLELTRISMVNEAGETLLDELVKPHNKIIDYITSKSGITEHLLRNVHTRLKDVQKRVCALLTDDAILCGHSLENDLLALQLSHPFCIDTSIVFNFSGRLNVRSGLKALADIFLNEQIQTSSRGHCSLQDALATLKLLKLKLEKGLMFGNVALGWNFTEWAAANGMTRAGTRLNKKGKANENEDDTGAETEKDSSLFDMTIVEQTAETPEDEHRQAEAVTAAAAERGEEVKASREKKEEEGKECSTGNGENKAEKECAKKKETEEKKEWLNAESKEKKVMGEKESEHLEGGGETVLRGQKAAAECPQKQKKTKSIKEASESERFDFSEAVRIDNAMQQTSSLSDCFRQIHGVGKNGSKKMLVAGRQMDEFFKKNESCVLMDLRSGRPGQLSANCANMAAGLMEYDIVLVDLHCPEDMTKHELDVAFRHVVDGMCHNSYCLLLMRVHQRPKKDASDSIEPNPSMNMCAQTDRKA</sequence>
<dbReference type="InterPro" id="IPR047021">
    <property type="entry name" value="REXO1/3/4-like"/>
</dbReference>
<dbReference type="AlphaFoldDB" id="A0A914H1K2"/>